<gene>
    <name evidence="2" type="ORF">NEOLEDRAFT_1181675</name>
</gene>
<evidence type="ECO:0000313" key="3">
    <source>
        <dbReference type="Proteomes" id="UP000076761"/>
    </source>
</evidence>
<feature type="region of interest" description="Disordered" evidence="1">
    <location>
        <begin position="1"/>
        <end position="29"/>
    </location>
</feature>
<dbReference type="AlphaFoldDB" id="A0A165PU97"/>
<accession>A0A165PU97</accession>
<dbReference type="Proteomes" id="UP000076761">
    <property type="component" value="Unassembled WGS sequence"/>
</dbReference>
<proteinExistence type="predicted"/>
<evidence type="ECO:0000256" key="1">
    <source>
        <dbReference type="SAM" id="MobiDB-lite"/>
    </source>
</evidence>
<organism evidence="2 3">
    <name type="scientific">Neolentinus lepideus HHB14362 ss-1</name>
    <dbReference type="NCBI Taxonomy" id="1314782"/>
    <lineage>
        <taxon>Eukaryota</taxon>
        <taxon>Fungi</taxon>
        <taxon>Dikarya</taxon>
        <taxon>Basidiomycota</taxon>
        <taxon>Agaricomycotina</taxon>
        <taxon>Agaricomycetes</taxon>
        <taxon>Gloeophyllales</taxon>
        <taxon>Gloeophyllaceae</taxon>
        <taxon>Neolentinus</taxon>
    </lineage>
</organism>
<dbReference type="EMBL" id="KV425606">
    <property type="protein sequence ID" value="KZT21508.1"/>
    <property type="molecule type" value="Genomic_DNA"/>
</dbReference>
<feature type="region of interest" description="Disordered" evidence="1">
    <location>
        <begin position="43"/>
        <end position="62"/>
    </location>
</feature>
<evidence type="ECO:0000313" key="2">
    <source>
        <dbReference type="EMBL" id="KZT21508.1"/>
    </source>
</evidence>
<reference evidence="2 3" key="1">
    <citation type="journal article" date="2016" name="Mol. Biol. Evol.">
        <title>Comparative Genomics of Early-Diverging Mushroom-Forming Fungi Provides Insights into the Origins of Lignocellulose Decay Capabilities.</title>
        <authorList>
            <person name="Nagy L.G."/>
            <person name="Riley R."/>
            <person name="Tritt A."/>
            <person name="Adam C."/>
            <person name="Daum C."/>
            <person name="Floudas D."/>
            <person name="Sun H."/>
            <person name="Yadav J.S."/>
            <person name="Pangilinan J."/>
            <person name="Larsson K.H."/>
            <person name="Matsuura K."/>
            <person name="Barry K."/>
            <person name="Labutti K."/>
            <person name="Kuo R."/>
            <person name="Ohm R.A."/>
            <person name="Bhattacharya S.S."/>
            <person name="Shirouzu T."/>
            <person name="Yoshinaga Y."/>
            <person name="Martin F.M."/>
            <person name="Grigoriev I.V."/>
            <person name="Hibbett D.S."/>
        </authorList>
    </citation>
    <scope>NUCLEOTIDE SEQUENCE [LARGE SCALE GENOMIC DNA]</scope>
    <source>
        <strain evidence="2 3">HHB14362 ss-1</strain>
    </source>
</reference>
<dbReference type="InParanoid" id="A0A165PU97"/>
<keyword evidence="3" id="KW-1185">Reference proteome</keyword>
<protein>
    <submittedName>
        <fullName evidence="2">Uncharacterized protein</fullName>
    </submittedName>
</protein>
<sequence>MTPAEAVDSPMETETATRAEDPYLWDAPPSGMNYETWWNNNMDEAEDGDYMGVDEEYFGSHH</sequence>
<name>A0A165PU97_9AGAM</name>